<feature type="transmembrane region" description="Helical" evidence="9">
    <location>
        <begin position="313"/>
        <end position="330"/>
    </location>
</feature>
<feature type="transmembrane region" description="Helical" evidence="9">
    <location>
        <begin position="74"/>
        <end position="94"/>
    </location>
</feature>
<evidence type="ECO:0000313" key="12">
    <source>
        <dbReference type="Proteomes" id="UP000274756"/>
    </source>
</evidence>
<dbReference type="Pfam" id="PF00209">
    <property type="entry name" value="SNF"/>
    <property type="match status" value="1"/>
</dbReference>
<evidence type="ECO:0000256" key="4">
    <source>
        <dbReference type="ARBA" id="ARBA00022847"/>
    </source>
</evidence>
<dbReference type="InterPro" id="IPR000175">
    <property type="entry name" value="Na/ntran_symport"/>
</dbReference>
<keyword evidence="5 9" id="KW-1133">Transmembrane helix</keyword>
<feature type="disulfide bond" evidence="8">
    <location>
        <begin position="195"/>
        <end position="205"/>
    </location>
</feature>
<evidence type="ECO:0000256" key="6">
    <source>
        <dbReference type="ARBA" id="ARBA00023136"/>
    </source>
</evidence>
<dbReference type="Proteomes" id="UP000038040">
    <property type="component" value="Unplaced"/>
</dbReference>
<feature type="transmembrane region" description="Helical" evidence="9">
    <location>
        <begin position="484"/>
        <end position="505"/>
    </location>
</feature>
<keyword evidence="7" id="KW-0915">Sodium</keyword>
<feature type="binding site" evidence="7">
    <location>
        <position position="316"/>
    </location>
    <ligand>
        <name>Na(+)</name>
        <dbReference type="ChEBI" id="CHEBI:29101"/>
        <label>1</label>
    </ligand>
</feature>
<evidence type="ECO:0000256" key="9">
    <source>
        <dbReference type="SAM" id="Phobius"/>
    </source>
</evidence>
<dbReference type="PRINTS" id="PR00176">
    <property type="entry name" value="NANEUSMPORT"/>
</dbReference>
<dbReference type="WBParaSite" id="DME_0000894401-mRNA-1">
    <property type="protein sequence ID" value="DME_0000894401-mRNA-1"/>
    <property type="gene ID" value="DME_0000894401"/>
</dbReference>
<keyword evidence="6 9" id="KW-0472">Membrane</keyword>
<evidence type="ECO:0000256" key="2">
    <source>
        <dbReference type="ARBA" id="ARBA00022448"/>
    </source>
</evidence>
<feature type="binding site" evidence="7">
    <location>
        <position position="92"/>
    </location>
    <ligand>
        <name>Na(+)</name>
        <dbReference type="ChEBI" id="CHEBI:29101"/>
        <label>1</label>
    </ligand>
</feature>
<keyword evidence="4" id="KW-0769">Symport</keyword>
<dbReference type="AlphaFoldDB" id="A0A0N4UM82"/>
<feature type="transmembrane region" description="Helical" evidence="9">
    <location>
        <begin position="236"/>
        <end position="253"/>
    </location>
</feature>
<proteinExistence type="predicted"/>
<evidence type="ECO:0000313" key="13">
    <source>
        <dbReference type="WBParaSite" id="DME_0000894401-mRNA-1"/>
    </source>
</evidence>
<dbReference type="CDD" id="cd10324">
    <property type="entry name" value="SLC6sbd"/>
    <property type="match status" value="1"/>
</dbReference>
<keyword evidence="12" id="KW-1185">Reference proteome</keyword>
<dbReference type="SUPFAM" id="SSF161070">
    <property type="entry name" value="SNF-like"/>
    <property type="match status" value="1"/>
</dbReference>
<evidence type="ECO:0000256" key="5">
    <source>
        <dbReference type="ARBA" id="ARBA00022989"/>
    </source>
</evidence>
<feature type="transmembrane region" description="Helical" evidence="9">
    <location>
        <begin position="447"/>
        <end position="472"/>
    </location>
</feature>
<sequence length="663" mass="75092">MDDIVVRLRELVDTRLEDAARMQAQAISILDETDRIIATTSTNSHTTKKFYHNSLKRTRIYNKIIPEKSVSIQIFFLQFFLSMVGFTVGVGNTIKFPSLAYQHGGGIYLIPYFACLFFFGLPMVFLHLCIGQYSGLSANGAFSKIMPAASGIGWALIIFALPVCTYYNIIVAWSIYYFWFSFRGFFTGGLPWSQCHPEWPKSTPCCLLDGPSDCFLQPHAISSPEAYFHLGPIQEHLALALAIAWILVFFGVFKGIGSMGWAVTITATLPYLLLGILLLRGFSLPGAKKGLLLLFKPKFEKLWSLPVPAAEQVFYSLGIDAGPLISMASFSRYRNNIYRDAVAVVLINTFTSILAGMVIFSFIGFLAQSQNLQINDILQHDSLYIAFTVYPGITSFMDLMGPVWAALFFAMLTLSALDAEFAWYLIEMIVSSIMKQIGTINQQFETRFVAGICIICLLCGLPLTTRGGIFIFHAIENLNANWNAFTLTLLQLFVICYLYGVDNFIKDIGEMLRKPTTLIEQLKSKNLSEKQAKLWQKIKFFFGPTGGYVRWTWSLTSPCILLFLLIASILSYERVTLENRPLPIYYELIAWITMIGPLITVPIVTLHTIYSTWKKKLPLKTLIDTSKWRNKKSADNLSKVQYVENDDPYYWVCPLFFLLFDFF</sequence>
<keyword evidence="2" id="KW-0813">Transport</keyword>
<keyword evidence="8" id="KW-1015">Disulfide bond</keyword>
<feature type="transmembrane region" description="Helical" evidence="9">
    <location>
        <begin position="551"/>
        <end position="572"/>
    </location>
</feature>
<dbReference type="InterPro" id="IPR037272">
    <property type="entry name" value="SNS_sf"/>
</dbReference>
<dbReference type="PANTHER" id="PTHR11616:SF324">
    <property type="entry name" value="SODIUM-DEPENDENT TRANSPORTER SNF-12"/>
    <property type="match status" value="1"/>
</dbReference>
<dbReference type="PROSITE" id="PS50267">
    <property type="entry name" value="NA_NEUROTRAN_SYMP_3"/>
    <property type="match status" value="1"/>
</dbReference>
<feature type="binding site" evidence="7">
    <location>
        <position position="85"/>
    </location>
    <ligand>
        <name>Na(+)</name>
        <dbReference type="ChEBI" id="CHEBI:29101"/>
        <label>1</label>
    </ligand>
</feature>
<dbReference type="PANTHER" id="PTHR11616">
    <property type="entry name" value="SODIUM/CHLORIDE DEPENDENT TRANSPORTER"/>
    <property type="match status" value="1"/>
</dbReference>
<feature type="binding site" evidence="7">
    <location>
        <position position="418"/>
    </location>
    <ligand>
        <name>Na(+)</name>
        <dbReference type="ChEBI" id="CHEBI:29101"/>
        <label>1</label>
    </ligand>
</feature>
<dbReference type="GO" id="GO:0005886">
    <property type="term" value="C:plasma membrane"/>
    <property type="evidence" value="ECO:0007669"/>
    <property type="project" value="TreeGrafter"/>
</dbReference>
<evidence type="ECO:0000313" key="11">
    <source>
        <dbReference type="Proteomes" id="UP000038040"/>
    </source>
</evidence>
<evidence type="ECO:0000256" key="1">
    <source>
        <dbReference type="ARBA" id="ARBA00004141"/>
    </source>
</evidence>
<dbReference type="GO" id="GO:0015179">
    <property type="term" value="F:L-amino acid transmembrane transporter activity"/>
    <property type="evidence" value="ECO:0007669"/>
    <property type="project" value="TreeGrafter"/>
</dbReference>
<accession>A0A0N4UM82</accession>
<reference evidence="13" key="1">
    <citation type="submission" date="2016-04" db="UniProtKB">
        <authorList>
            <consortium name="WormBaseParasite"/>
        </authorList>
    </citation>
    <scope>IDENTIFICATION</scope>
</reference>
<evidence type="ECO:0000313" key="10">
    <source>
        <dbReference type="EMBL" id="VDN60579.1"/>
    </source>
</evidence>
<feature type="binding site" evidence="7">
    <location>
        <position position="88"/>
    </location>
    <ligand>
        <name>Na(+)</name>
        <dbReference type="ChEBI" id="CHEBI:29101"/>
        <label>1</label>
    </ligand>
</feature>
<comment type="subcellular location">
    <subcellularLocation>
        <location evidence="1">Membrane</location>
        <topology evidence="1">Multi-pass membrane protein</topology>
    </subcellularLocation>
</comment>
<feature type="transmembrane region" description="Helical" evidence="9">
    <location>
        <begin position="151"/>
        <end position="179"/>
    </location>
</feature>
<feature type="transmembrane region" description="Helical" evidence="9">
    <location>
        <begin position="342"/>
        <end position="367"/>
    </location>
</feature>
<feature type="transmembrane region" description="Helical" evidence="9">
    <location>
        <begin position="584"/>
        <end position="610"/>
    </location>
</feature>
<dbReference type="GO" id="GO:0089718">
    <property type="term" value="P:amino acid import across plasma membrane"/>
    <property type="evidence" value="ECO:0007669"/>
    <property type="project" value="TreeGrafter"/>
</dbReference>
<feature type="transmembrane region" description="Helical" evidence="9">
    <location>
        <begin position="260"/>
        <end position="282"/>
    </location>
</feature>
<evidence type="ECO:0000256" key="8">
    <source>
        <dbReference type="PIRSR" id="PIRSR600175-2"/>
    </source>
</evidence>
<gene>
    <name evidence="10" type="ORF">DME_LOCUS10552</name>
</gene>
<name>A0A0N4UM82_DRAME</name>
<dbReference type="STRING" id="318479.A0A0N4UM82"/>
<feature type="transmembrane region" description="Helical" evidence="9">
    <location>
        <begin position="403"/>
        <end position="426"/>
    </location>
</feature>
<organism evidence="11 13">
    <name type="scientific">Dracunculus medinensis</name>
    <name type="common">Guinea worm</name>
    <dbReference type="NCBI Taxonomy" id="318479"/>
    <lineage>
        <taxon>Eukaryota</taxon>
        <taxon>Metazoa</taxon>
        <taxon>Ecdysozoa</taxon>
        <taxon>Nematoda</taxon>
        <taxon>Chromadorea</taxon>
        <taxon>Rhabditida</taxon>
        <taxon>Spirurina</taxon>
        <taxon>Dracunculoidea</taxon>
        <taxon>Dracunculidae</taxon>
        <taxon>Dracunculus</taxon>
    </lineage>
</organism>
<feature type="binding site" evidence="7">
    <location>
        <position position="348"/>
    </location>
    <ligand>
        <name>Na(+)</name>
        <dbReference type="ChEBI" id="CHEBI:29101"/>
        <label>1</label>
    </ligand>
</feature>
<dbReference type="GO" id="GO:0005283">
    <property type="term" value="F:amino acid:sodium symporter activity"/>
    <property type="evidence" value="ECO:0007669"/>
    <property type="project" value="TreeGrafter"/>
</dbReference>
<dbReference type="OrthoDB" id="6581954at2759"/>
<evidence type="ECO:0000256" key="3">
    <source>
        <dbReference type="ARBA" id="ARBA00022692"/>
    </source>
</evidence>
<keyword evidence="3 9" id="KW-0812">Transmembrane</keyword>
<dbReference type="Proteomes" id="UP000274756">
    <property type="component" value="Unassembled WGS sequence"/>
</dbReference>
<evidence type="ECO:0000256" key="7">
    <source>
        <dbReference type="PIRSR" id="PIRSR600175-1"/>
    </source>
</evidence>
<reference evidence="10 12" key="2">
    <citation type="submission" date="2018-11" db="EMBL/GenBank/DDBJ databases">
        <authorList>
            <consortium name="Pathogen Informatics"/>
        </authorList>
    </citation>
    <scope>NUCLEOTIDE SEQUENCE [LARGE SCALE GENOMIC DNA]</scope>
</reference>
<feature type="transmembrane region" description="Helical" evidence="9">
    <location>
        <begin position="106"/>
        <end position="130"/>
    </location>
</feature>
<dbReference type="EMBL" id="UYYG01001224">
    <property type="protein sequence ID" value="VDN60579.1"/>
    <property type="molecule type" value="Genomic_DNA"/>
</dbReference>
<dbReference type="GO" id="GO:0046872">
    <property type="term" value="F:metal ion binding"/>
    <property type="evidence" value="ECO:0007669"/>
    <property type="project" value="UniProtKB-KW"/>
</dbReference>
<protein>
    <submittedName>
        <fullName evidence="13">Transporter</fullName>
    </submittedName>
</protein>
<keyword evidence="7" id="KW-0479">Metal-binding</keyword>